<gene>
    <name evidence="2" type="ORF">ACFOWM_13875</name>
</gene>
<dbReference type="Proteomes" id="UP001595907">
    <property type="component" value="Unassembled WGS sequence"/>
</dbReference>
<protein>
    <submittedName>
        <fullName evidence="2">Uncharacterized protein</fullName>
    </submittedName>
</protein>
<reference evidence="3" key="1">
    <citation type="journal article" date="2019" name="Int. J. Syst. Evol. Microbiol.">
        <title>The Global Catalogue of Microorganisms (GCM) 10K type strain sequencing project: providing services to taxonomists for standard genome sequencing and annotation.</title>
        <authorList>
            <consortium name="The Broad Institute Genomics Platform"/>
            <consortium name="The Broad Institute Genome Sequencing Center for Infectious Disease"/>
            <person name="Wu L."/>
            <person name="Ma J."/>
        </authorList>
    </citation>
    <scope>NUCLEOTIDE SEQUENCE [LARGE SCALE GENOMIC DNA]</scope>
    <source>
        <strain evidence="3">CECT 8289</strain>
    </source>
</reference>
<accession>A0ABV8QY16</accession>
<keyword evidence="3" id="KW-1185">Reference proteome</keyword>
<name>A0ABV8QY16_9BACT</name>
<sequence>MNRLLGYIFICIGLLTLFGLVNYEGTAIPVKEIWITLSILLISAGLFFLVKYKLINHNTHQNNSNFDRFLEIEELKKIGDKIKITLENSEIKSRNFYQEIINEAIPNKIEILDSVYDSNRNYKTQEIIQTYIVFYKEYNGKTYKYISKATIQNISRVKNLFERQKGFNLFIDPNNPTRYYFEFP</sequence>
<dbReference type="EMBL" id="JBHSCZ010000008">
    <property type="protein sequence ID" value="MFC4263974.1"/>
    <property type="molecule type" value="Genomic_DNA"/>
</dbReference>
<evidence type="ECO:0000313" key="3">
    <source>
        <dbReference type="Proteomes" id="UP001595907"/>
    </source>
</evidence>
<organism evidence="2 3">
    <name type="scientific">Ferruginibacter yonginensis</name>
    <dbReference type="NCBI Taxonomy" id="1310416"/>
    <lineage>
        <taxon>Bacteria</taxon>
        <taxon>Pseudomonadati</taxon>
        <taxon>Bacteroidota</taxon>
        <taxon>Chitinophagia</taxon>
        <taxon>Chitinophagales</taxon>
        <taxon>Chitinophagaceae</taxon>
        <taxon>Ferruginibacter</taxon>
    </lineage>
</organism>
<evidence type="ECO:0000313" key="2">
    <source>
        <dbReference type="EMBL" id="MFC4263974.1"/>
    </source>
</evidence>
<evidence type="ECO:0000256" key="1">
    <source>
        <dbReference type="SAM" id="Phobius"/>
    </source>
</evidence>
<keyword evidence="1" id="KW-1133">Transmembrane helix</keyword>
<keyword evidence="1" id="KW-0812">Transmembrane</keyword>
<feature type="transmembrane region" description="Helical" evidence="1">
    <location>
        <begin position="5"/>
        <end position="21"/>
    </location>
</feature>
<comment type="caution">
    <text evidence="2">The sequence shown here is derived from an EMBL/GenBank/DDBJ whole genome shotgun (WGS) entry which is preliminary data.</text>
</comment>
<dbReference type="RefSeq" id="WP_379711200.1">
    <property type="nucleotide sequence ID" value="NZ_JBHSCZ010000008.1"/>
</dbReference>
<proteinExistence type="predicted"/>
<feature type="transmembrane region" description="Helical" evidence="1">
    <location>
        <begin position="33"/>
        <end position="50"/>
    </location>
</feature>
<keyword evidence="1" id="KW-0472">Membrane</keyword>